<evidence type="ECO:0000313" key="3">
    <source>
        <dbReference type="Proteomes" id="UP000827549"/>
    </source>
</evidence>
<sequence length="648" mass="69747">METMAAQAGPSRRQSAAGLSAAMGYDTRIADFPHAPSSFPNGMATALLPTATTSAPASILSNRPYADSLGASASDSGSTRSLSVHSRERNPTAGVFGRRGSAAGGMVRPGNKTKSMTSSSNRSYRSNKSNRSSSIHDTASGEQMFEMTAVTLRAGGKKRVHEDPSTRVDRRKAEAAMQKWRRWIVEQPTQPSPADTNPLFGPPTSLAEASRYSPAPTPPASHGSFLISPRGSLAGPSTLGHGVMSSAATHTSEVSHNVGPSTPVSTTVPLGPGLDIYTTESTRVLRDVELAIDPGYFGGDATSPAQRTRRLSTHPRISPKENPFSFIDTLLSRRGIRPLVLELVVSLGAYVDAVWSTTHPDEPIPWTGMPMPTAQRRVSFASGAAPPRRMWSSWTITAVQEAKKRGFLANPQTQSDVDFWGWEIRYGLRDTDEAVNRRKDMGWAFGEAVIRGQYGDIVPANVFATDGGGGNIPRLLNDLEEALWGDAMPASSDLAFEHDGVFDPFSVYREGDDLIGIDSQKKNPEEREAELRKVFGDAFSAYAPRPRSGVVPTSQAIPAYSPEQLHPPPLSSPSSPVSAKHELSLRTPADHHVAAMPDLDFSVLGALQEMSMEEKLELGRRRHQEYLERTRAEAGEVAAEKGEAVAAV</sequence>
<accession>A0AAF1BPE3</accession>
<name>A0AAF1BPE3_9TREE</name>
<gene>
    <name evidence="2" type="ORF">LOC62_02G002817</name>
</gene>
<evidence type="ECO:0000313" key="2">
    <source>
        <dbReference type="EMBL" id="WOO79288.1"/>
    </source>
</evidence>
<dbReference type="EMBL" id="CP086715">
    <property type="protein sequence ID" value="WOO79288.1"/>
    <property type="molecule type" value="Genomic_DNA"/>
</dbReference>
<proteinExistence type="predicted"/>
<keyword evidence="3" id="KW-1185">Reference proteome</keyword>
<dbReference type="Proteomes" id="UP000827549">
    <property type="component" value="Chromosome 2"/>
</dbReference>
<protein>
    <submittedName>
        <fullName evidence="2">Uncharacterized protein</fullName>
    </submittedName>
</protein>
<feature type="region of interest" description="Disordered" evidence="1">
    <location>
        <begin position="186"/>
        <end position="233"/>
    </location>
</feature>
<dbReference type="GeneID" id="87806064"/>
<dbReference type="AlphaFoldDB" id="A0AAF1BPE3"/>
<evidence type="ECO:0000256" key="1">
    <source>
        <dbReference type="SAM" id="MobiDB-lite"/>
    </source>
</evidence>
<feature type="region of interest" description="Disordered" evidence="1">
    <location>
        <begin position="559"/>
        <end position="579"/>
    </location>
</feature>
<organism evidence="2 3">
    <name type="scientific">Vanrija pseudolonga</name>
    <dbReference type="NCBI Taxonomy" id="143232"/>
    <lineage>
        <taxon>Eukaryota</taxon>
        <taxon>Fungi</taxon>
        <taxon>Dikarya</taxon>
        <taxon>Basidiomycota</taxon>
        <taxon>Agaricomycotina</taxon>
        <taxon>Tremellomycetes</taxon>
        <taxon>Trichosporonales</taxon>
        <taxon>Trichosporonaceae</taxon>
        <taxon>Vanrija</taxon>
    </lineage>
</organism>
<feature type="compositionally biased region" description="Low complexity" evidence="1">
    <location>
        <begin position="69"/>
        <end position="78"/>
    </location>
</feature>
<dbReference type="RefSeq" id="XP_062625320.1">
    <property type="nucleotide sequence ID" value="XM_062769336.1"/>
</dbReference>
<reference evidence="2" key="1">
    <citation type="submission" date="2023-10" db="EMBL/GenBank/DDBJ databases">
        <authorList>
            <person name="Noh H."/>
        </authorList>
    </citation>
    <scope>NUCLEOTIDE SEQUENCE</scope>
    <source>
        <strain evidence="2">DUCC4014</strain>
    </source>
</reference>
<feature type="region of interest" description="Disordered" evidence="1">
    <location>
        <begin position="69"/>
        <end position="143"/>
    </location>
</feature>
<feature type="compositionally biased region" description="Low complexity" evidence="1">
    <location>
        <begin position="112"/>
        <end position="133"/>
    </location>
</feature>